<evidence type="ECO:0000313" key="2">
    <source>
        <dbReference type="Proteomes" id="UP001652621"/>
    </source>
</evidence>
<organism evidence="2 3">
    <name type="scientific">Musca domestica</name>
    <name type="common">House fly</name>
    <dbReference type="NCBI Taxonomy" id="7370"/>
    <lineage>
        <taxon>Eukaryota</taxon>
        <taxon>Metazoa</taxon>
        <taxon>Ecdysozoa</taxon>
        <taxon>Arthropoda</taxon>
        <taxon>Hexapoda</taxon>
        <taxon>Insecta</taxon>
        <taxon>Pterygota</taxon>
        <taxon>Neoptera</taxon>
        <taxon>Endopterygota</taxon>
        <taxon>Diptera</taxon>
        <taxon>Brachycera</taxon>
        <taxon>Muscomorpha</taxon>
        <taxon>Muscoidea</taxon>
        <taxon>Muscidae</taxon>
        <taxon>Musca</taxon>
    </lineage>
</organism>
<feature type="compositionally biased region" description="Low complexity" evidence="1">
    <location>
        <begin position="629"/>
        <end position="643"/>
    </location>
</feature>
<dbReference type="GeneID" id="101899347"/>
<feature type="compositionally biased region" description="Basic and acidic residues" evidence="1">
    <location>
        <begin position="1132"/>
        <end position="1148"/>
    </location>
</feature>
<feature type="compositionally biased region" description="Basic and acidic residues" evidence="1">
    <location>
        <begin position="1021"/>
        <end position="1035"/>
    </location>
</feature>
<feature type="compositionally biased region" description="Basic residues" evidence="1">
    <location>
        <begin position="553"/>
        <end position="562"/>
    </location>
</feature>
<feature type="compositionally biased region" description="Basic and acidic residues" evidence="1">
    <location>
        <begin position="1077"/>
        <end position="1110"/>
    </location>
</feature>
<feature type="compositionally biased region" description="Basic and acidic residues" evidence="1">
    <location>
        <begin position="266"/>
        <end position="278"/>
    </location>
</feature>
<dbReference type="RefSeq" id="XP_058988219.1">
    <property type="nucleotide sequence ID" value="XM_059132236.1"/>
</dbReference>
<accession>A0ABM3VQY8</accession>
<feature type="compositionally biased region" description="Basic residues" evidence="1">
    <location>
        <begin position="599"/>
        <end position="608"/>
    </location>
</feature>
<gene>
    <name evidence="3" type="primary">LOC101899347</name>
</gene>
<feature type="compositionally biased region" description="Basic and acidic residues" evidence="1">
    <location>
        <begin position="436"/>
        <end position="455"/>
    </location>
</feature>
<feature type="compositionally biased region" description="Basic and acidic residues" evidence="1">
    <location>
        <begin position="287"/>
        <end position="311"/>
    </location>
</feature>
<feature type="compositionally biased region" description="Basic residues" evidence="1">
    <location>
        <begin position="1391"/>
        <end position="1401"/>
    </location>
</feature>
<feature type="compositionally biased region" description="Basic and acidic residues" evidence="1">
    <location>
        <begin position="1193"/>
        <end position="1212"/>
    </location>
</feature>
<feature type="compositionally biased region" description="Polar residues" evidence="1">
    <location>
        <begin position="1253"/>
        <end position="1264"/>
    </location>
</feature>
<feature type="region of interest" description="Disordered" evidence="1">
    <location>
        <begin position="896"/>
        <end position="943"/>
    </location>
</feature>
<feature type="compositionally biased region" description="Acidic residues" evidence="1">
    <location>
        <begin position="615"/>
        <end position="626"/>
    </location>
</feature>
<dbReference type="Proteomes" id="UP001652621">
    <property type="component" value="Unplaced"/>
</dbReference>
<keyword evidence="2" id="KW-1185">Reference proteome</keyword>
<proteinExistence type="predicted"/>
<feature type="compositionally biased region" description="Basic and acidic residues" evidence="1">
    <location>
        <begin position="572"/>
        <end position="582"/>
    </location>
</feature>
<feature type="compositionally biased region" description="Basic and acidic residues" evidence="1">
    <location>
        <begin position="375"/>
        <end position="391"/>
    </location>
</feature>
<feature type="compositionally biased region" description="Polar residues" evidence="1">
    <location>
        <begin position="497"/>
        <end position="507"/>
    </location>
</feature>
<evidence type="ECO:0000256" key="1">
    <source>
        <dbReference type="SAM" id="MobiDB-lite"/>
    </source>
</evidence>
<protein>
    <submittedName>
        <fullName evidence="3">Myb-like protein X</fullName>
    </submittedName>
</protein>
<feature type="region of interest" description="Disordered" evidence="1">
    <location>
        <begin position="1004"/>
        <end position="1533"/>
    </location>
</feature>
<feature type="compositionally biased region" description="Basic residues" evidence="1">
    <location>
        <begin position="1345"/>
        <end position="1354"/>
    </location>
</feature>
<feature type="compositionally biased region" description="Basic and acidic residues" evidence="1">
    <location>
        <begin position="1044"/>
        <end position="1068"/>
    </location>
</feature>
<feature type="compositionally biased region" description="Basic residues" evidence="1">
    <location>
        <begin position="1007"/>
        <end position="1020"/>
    </location>
</feature>
<feature type="compositionally biased region" description="Polar residues" evidence="1">
    <location>
        <begin position="662"/>
        <end position="671"/>
    </location>
</feature>
<name>A0ABM3VQY8_MUSDO</name>
<feature type="region of interest" description="Disordered" evidence="1">
    <location>
        <begin position="266"/>
        <end position="737"/>
    </location>
</feature>
<feature type="compositionally biased region" description="Basic and acidic residues" evidence="1">
    <location>
        <begin position="676"/>
        <end position="686"/>
    </location>
</feature>
<evidence type="ECO:0000313" key="3">
    <source>
        <dbReference type="RefSeq" id="XP_058988219.1"/>
    </source>
</evidence>
<feature type="compositionally biased region" description="Basic and acidic residues" evidence="1">
    <location>
        <begin position="467"/>
        <end position="478"/>
    </location>
</feature>
<sequence>MYLKFETTLNVYQHEDKMVLCRVHVISPVADKTSNGDKTFSTCRPLTTHQWSCFDKELKSWLDTNREWADIDVDKELHKFSVKPNVEVKIKRSKVSSKYFNRCLYKPPIDATDDVASNDSLPVLDCSLEYKTAKVVATTTIPTEEYNPYEYDPHVPSTKEQSICPPSYKPYTPTKRTRKNSSIDNIKPQGLNFLGFDSSEDTYSPNIERHLAASKISIPVYKPAPIDEIRSPDPDNEVILESEEEIMPTKTHRSIRVRDKHIYKTDSEYIPHSQETHEVVPAYKPTPIEKTDDDYGRKRIKEDLDAGEKTKSQTKKQSKQEKEVANEKQEKSSREEKSKTAYINEKKLTEDTNKLAAPSSDDDFDEESHNVTYKINKDKTSTKSETGDSSKKSSVSLSEDEFERIESKDKSSSSKNKKDKKDYENKSVPKPKIERKRSQSTDSKSKESTSGDKGTKSTINLPSIEEQSEKNDTEEWERKRKNKNKSPKNEKHSSKEYLTNESETCSLKQHRTSEDEFEASASKSKGKKKEKRSSFGAIQDEHIAEEVAAGVKEKKKDKRKEKLKTNDNNATQEEKENSKDITEQPLRPKRFIEEVGQHERKKKQKSSPKNKELFGTDDDDDNEVEDNSSKLLSSDNNNNVNSKMHSVFETPKTDKKTKAIIMQSSSPSPSAKNKRKNDDCEQEKAGKSKWLGKNQQSDDLINDESPKSSLKCTKKIKSLSKDDKRKRLKSPSPQPMEIVMSPETTVLKLYKEVYKVVSFVAEAYNLTTLQHEDNMVLCRVHLISPVADKTSNGDQTFSSCRSLTADQWCCFEKELKSWLDTNREWSDIDVDKELHKFSVKPNVEVNIKRSKVSSKYFNRCLYKPPIDATDDVASKDSLPVLDCSLEYKTAKLAATSSMPTEEYNPYEYDPHAPSTKEQSISPPSYKPYTPTKRTRKNSSIDSIKPQDQYFLGFDSSEDTYSPNIERHLAASKISIPVYKPAPIDETRSPDPENEVILESDEDIMPTKTHRSIRVRDKHIHKTDSEYIPHRQETHEVVPTYKPTPIEKTDDDYGAKRIKEDLDAGEKTKSQTKKQSKKEKEVANEKQEKSSREEKSKTAYINEKKLTEDTNKLAAPSSDDDFDEESHNVTNKINKDKSSTKSETGDSSKKSSVSLSEDEFERIESKFKSSSSKNKKDKKDYENKSVPKPRLERKRSQSTDSKSKELTSGDKGTKSTINLPSIEEQSENNDTEERERKRKNKNKSPKTEKHSSKEYLTNESETCSLKQDRTSEDEFEASASKSKGKKKEKSSSLDAIKDDPMAEEVAAGVKEKKKDKRKEKLNSNDNNATQEEKENSEDISEQTLRRSGRSPSKPKRFIEEVGQYESKKKQKSSPRKKELFGTDDDYDTVRQHERKKKQKSSPKNKELFGTDDDHDTEVEDNSSKLLSSDNNNNANNKMHSVFETPKPDKKTKPIILQSSSSSSSAKKKRKRNDCEQEKAGMSKWLGKNQQSDDLINDESPKSSLKSTKKIKSSSKDEKKKRPKSPTPQPMEIVMPSEKELEMIRNKAKQQSADNEKFKAALEKATIVPKRVEQLCLKDMSLTDLMDTFSLYKTDLDQIFEKCRKKDYVKSHDGVNHCLVIGLIDHKIQLKMLEKLSEKYNSNNSTSQASMYANALLPEWILRIFMKRYDLNRSDAIQHIADQDAYKSYTDAENESSFLDDL</sequence>
<feature type="compositionally biased region" description="Basic and acidic residues" evidence="1">
    <location>
        <begin position="1288"/>
        <end position="1299"/>
    </location>
</feature>
<feature type="compositionally biased region" description="Acidic residues" evidence="1">
    <location>
        <begin position="1408"/>
        <end position="1419"/>
    </location>
</feature>
<feature type="compositionally biased region" description="Basic and acidic residues" evidence="1">
    <location>
        <begin position="318"/>
        <end position="353"/>
    </location>
</feature>
<feature type="compositionally biased region" description="Low complexity" evidence="1">
    <location>
        <begin position="1422"/>
        <end position="1436"/>
    </location>
</feature>
<feature type="region of interest" description="Disordered" evidence="1">
    <location>
        <begin position="148"/>
        <end position="182"/>
    </location>
</feature>
<reference evidence="3" key="1">
    <citation type="submission" date="2025-08" db="UniProtKB">
        <authorList>
            <consortium name="RefSeq"/>
        </authorList>
    </citation>
    <scope>IDENTIFICATION</scope>
    <source>
        <strain evidence="3">Aabys</strain>
        <tissue evidence="3">Whole body</tissue>
    </source>
</reference>